<comment type="similarity">
    <text evidence="2">Belongs to the KdsC family.</text>
</comment>
<dbReference type="SFLD" id="SFLDG01136">
    <property type="entry name" value="C1.6:_Phosphoserine_Phosphatas"/>
    <property type="match status" value="1"/>
</dbReference>
<keyword evidence="9" id="KW-1185">Reference proteome</keyword>
<dbReference type="SFLD" id="SFLDG01138">
    <property type="entry name" value="C1.6.2:_Deoxy-d-mannose-octulo"/>
    <property type="match status" value="1"/>
</dbReference>
<reference evidence="8 9" key="1">
    <citation type="journal article" date="2012" name="Stand. Genomic Sci.">
        <title>Complete genome sequencing and analysis of Saprospira grandis str. Lewin, a predatory marine bacterium.</title>
        <authorList>
            <person name="Saw J.H."/>
            <person name="Yuryev A."/>
            <person name="Kanbe M."/>
            <person name="Hou S."/>
            <person name="Young A.G."/>
            <person name="Aizawa S."/>
            <person name="Alam M."/>
        </authorList>
    </citation>
    <scope>NUCLEOTIDE SEQUENCE [LARGE SCALE GENOMIC DNA]</scope>
    <source>
        <strain evidence="8 9">Lewin</strain>
    </source>
</reference>
<evidence type="ECO:0000313" key="8">
    <source>
        <dbReference type="EMBL" id="AFC22992.1"/>
    </source>
</evidence>
<dbReference type="AlphaFoldDB" id="H6L691"/>
<dbReference type="NCBIfam" id="TIGR01670">
    <property type="entry name" value="KdsC-phosphatas"/>
    <property type="match status" value="1"/>
</dbReference>
<evidence type="ECO:0000256" key="4">
    <source>
        <dbReference type="ARBA" id="ARBA00022723"/>
    </source>
</evidence>
<dbReference type="GO" id="GO:0019143">
    <property type="term" value="F:3-deoxy-manno-octulosonate-8-phosphatase activity"/>
    <property type="evidence" value="ECO:0007669"/>
    <property type="project" value="UniProtKB-EC"/>
</dbReference>
<dbReference type="Proteomes" id="UP000007519">
    <property type="component" value="Chromosome"/>
</dbReference>
<dbReference type="InterPro" id="IPR036412">
    <property type="entry name" value="HAD-like_sf"/>
</dbReference>
<evidence type="ECO:0000313" key="9">
    <source>
        <dbReference type="Proteomes" id="UP000007519"/>
    </source>
</evidence>
<evidence type="ECO:0000256" key="6">
    <source>
        <dbReference type="ARBA" id="ARBA00022842"/>
    </source>
</evidence>
<dbReference type="RefSeq" id="WP_014373240.1">
    <property type="nucleotide sequence ID" value="NC_016940.1"/>
</dbReference>
<evidence type="ECO:0000256" key="7">
    <source>
        <dbReference type="PIRSR" id="PIRSR006118-2"/>
    </source>
</evidence>
<dbReference type="InterPro" id="IPR050793">
    <property type="entry name" value="CMP-NeuNAc_synthase"/>
</dbReference>
<dbReference type="STRING" id="984262.SGRA_0253"/>
<organism evidence="8 9">
    <name type="scientific">Saprospira grandis (strain Lewin)</name>
    <dbReference type="NCBI Taxonomy" id="984262"/>
    <lineage>
        <taxon>Bacteria</taxon>
        <taxon>Pseudomonadati</taxon>
        <taxon>Bacteroidota</taxon>
        <taxon>Saprospiria</taxon>
        <taxon>Saprospirales</taxon>
        <taxon>Saprospiraceae</taxon>
        <taxon>Saprospira</taxon>
    </lineage>
</organism>
<dbReference type="eggNOG" id="COG1778">
    <property type="taxonomic scope" value="Bacteria"/>
</dbReference>
<feature type="binding site" evidence="7">
    <location>
        <position position="18"/>
    </location>
    <ligand>
        <name>substrate</name>
    </ligand>
</feature>
<dbReference type="Gene3D" id="3.40.50.1000">
    <property type="entry name" value="HAD superfamily/HAD-like"/>
    <property type="match status" value="1"/>
</dbReference>
<accession>H6L691</accession>
<dbReference type="SFLD" id="SFLDS00003">
    <property type="entry name" value="Haloacid_Dehalogenase"/>
    <property type="match status" value="1"/>
</dbReference>
<comment type="subunit">
    <text evidence="3">Homotetramer.</text>
</comment>
<evidence type="ECO:0000256" key="5">
    <source>
        <dbReference type="ARBA" id="ARBA00022801"/>
    </source>
</evidence>
<keyword evidence="4 7" id="KW-0479">Metal-binding</keyword>
<dbReference type="PANTHER" id="PTHR21485:SF3">
    <property type="entry name" value="N-ACYLNEURAMINATE CYTIDYLYLTRANSFERASE"/>
    <property type="match status" value="1"/>
</dbReference>
<sequence length="174" mass="19552">MSFLNYLSEIKTFIFDVDGVFTNGELLVQEDGRLLRSMNVKDGFAFKLALEKGYEIFIITGGRSEGVWRRFEGLGLPAGNYFAGQHDKLSCMRELIEAERINLDHCLYMGDDLPDYAPMRLVALACCPADAVPEIQAVSQYVSPKKGGLGAVRDVIERVLKVQDQWPQEKITEL</sequence>
<dbReference type="GO" id="GO:0008781">
    <property type="term" value="F:N-acylneuraminate cytidylyltransferase activity"/>
    <property type="evidence" value="ECO:0007669"/>
    <property type="project" value="TreeGrafter"/>
</dbReference>
<dbReference type="InterPro" id="IPR010023">
    <property type="entry name" value="KdsC_fam"/>
</dbReference>
<keyword evidence="5 8" id="KW-0378">Hydrolase</keyword>
<keyword evidence="6 7" id="KW-0460">Magnesium</keyword>
<proteinExistence type="inferred from homology"/>
<comment type="cofactor">
    <cofactor evidence="1 7">
        <name>Mg(2+)</name>
        <dbReference type="ChEBI" id="CHEBI:18420"/>
    </cofactor>
</comment>
<protein>
    <submittedName>
        <fullName evidence="8">3-deoxy-D-manno-octulosonate 8-phosphate phosphatase</fullName>
        <ecNumber evidence="8">3.1.3.45</ecNumber>
    </submittedName>
</protein>
<dbReference type="InterPro" id="IPR023214">
    <property type="entry name" value="HAD_sf"/>
</dbReference>
<dbReference type="EMBL" id="CP002831">
    <property type="protein sequence ID" value="AFC22992.1"/>
    <property type="molecule type" value="Genomic_DNA"/>
</dbReference>
<dbReference type="GO" id="GO:0046872">
    <property type="term" value="F:metal ion binding"/>
    <property type="evidence" value="ECO:0007669"/>
    <property type="project" value="UniProtKB-KW"/>
</dbReference>
<dbReference type="PANTHER" id="PTHR21485">
    <property type="entry name" value="HAD SUPERFAMILY MEMBERS CMAS AND KDSC"/>
    <property type="match status" value="1"/>
</dbReference>
<feature type="binding site" evidence="7">
    <location>
        <position position="111"/>
    </location>
    <ligand>
        <name>Mg(2+)</name>
        <dbReference type="ChEBI" id="CHEBI:18420"/>
    </ligand>
</feature>
<dbReference type="PIRSF" id="PIRSF006118">
    <property type="entry name" value="KDO8-P_Ptase"/>
    <property type="match status" value="1"/>
</dbReference>
<name>H6L691_SAPGL</name>
<dbReference type="HOGENOM" id="CLU_106694_1_0_10"/>
<dbReference type="KEGG" id="sgn:SGRA_0253"/>
<gene>
    <name evidence="8" type="primary">kdsC</name>
    <name evidence="8" type="ordered locus">SGRA_0253</name>
</gene>
<evidence type="ECO:0000256" key="3">
    <source>
        <dbReference type="ARBA" id="ARBA00011881"/>
    </source>
</evidence>
<dbReference type="SUPFAM" id="SSF56784">
    <property type="entry name" value="HAD-like"/>
    <property type="match status" value="1"/>
</dbReference>
<evidence type="ECO:0000256" key="1">
    <source>
        <dbReference type="ARBA" id="ARBA00001946"/>
    </source>
</evidence>
<feature type="binding site" evidence="7">
    <location>
        <position position="16"/>
    </location>
    <ligand>
        <name>Mg(2+)</name>
        <dbReference type="ChEBI" id="CHEBI:18420"/>
    </ligand>
</feature>
<evidence type="ECO:0000256" key="2">
    <source>
        <dbReference type="ARBA" id="ARBA00005893"/>
    </source>
</evidence>
<dbReference type="OrthoDB" id="9805604at2"/>
<dbReference type="EC" id="3.1.3.45" evidence="8"/>